<dbReference type="GO" id="GO:0009653">
    <property type="term" value="P:anatomical structure morphogenesis"/>
    <property type="evidence" value="ECO:0007669"/>
    <property type="project" value="TreeGrafter"/>
</dbReference>
<dbReference type="Proteomes" id="UP000230233">
    <property type="component" value="Chromosome V"/>
</dbReference>
<dbReference type="SMART" id="SM00473">
    <property type="entry name" value="PAN_AP"/>
    <property type="match status" value="3"/>
</dbReference>
<gene>
    <name evidence="4" type="primary">Cni-C16D9.1</name>
    <name evidence="4" type="synonym">Cnig_chr_V.g16595</name>
    <name evidence="4" type="ORF">B9Z55_016595</name>
</gene>
<dbReference type="InterPro" id="IPR003609">
    <property type="entry name" value="Pan_app"/>
</dbReference>
<keyword evidence="2" id="KW-0732">Signal</keyword>
<feature type="compositionally biased region" description="Low complexity" evidence="1">
    <location>
        <begin position="275"/>
        <end position="293"/>
    </location>
</feature>
<dbReference type="Gene3D" id="3.50.4.10">
    <property type="entry name" value="Hepatocyte Growth Factor"/>
    <property type="match status" value="2"/>
</dbReference>
<dbReference type="Pfam" id="PF00024">
    <property type="entry name" value="PAN_1"/>
    <property type="match status" value="2"/>
</dbReference>
<dbReference type="PANTHER" id="PTHR47327:SF12">
    <property type="entry name" value="APPLE DOMAIN-CONTAINING PROTEIN"/>
    <property type="match status" value="1"/>
</dbReference>
<feature type="domain" description="Apple" evidence="3">
    <location>
        <begin position="114"/>
        <end position="194"/>
    </location>
</feature>
<evidence type="ECO:0000313" key="4">
    <source>
        <dbReference type="EMBL" id="PIC22602.1"/>
    </source>
</evidence>
<dbReference type="CDD" id="cd01099">
    <property type="entry name" value="PAN_AP_HGF"/>
    <property type="match status" value="2"/>
</dbReference>
<accession>A0A2G5T5T2</accession>
<feature type="compositionally biased region" description="Basic and acidic residues" evidence="1">
    <location>
        <begin position="218"/>
        <end position="237"/>
    </location>
</feature>
<feature type="domain" description="Apple" evidence="3">
    <location>
        <begin position="327"/>
        <end position="405"/>
    </location>
</feature>
<protein>
    <recommendedName>
        <fullName evidence="3">Apple domain-containing protein</fullName>
    </recommendedName>
</protein>
<feature type="domain" description="Apple" evidence="3">
    <location>
        <begin position="21"/>
        <end position="95"/>
    </location>
</feature>
<feature type="signal peptide" evidence="2">
    <location>
        <begin position="1"/>
        <end position="17"/>
    </location>
</feature>
<evidence type="ECO:0000256" key="2">
    <source>
        <dbReference type="SAM" id="SignalP"/>
    </source>
</evidence>
<dbReference type="STRING" id="1611254.A0A2G5T5T2"/>
<name>A0A2G5T5T2_9PELO</name>
<dbReference type="EMBL" id="PDUG01000005">
    <property type="protein sequence ID" value="PIC22602.1"/>
    <property type="molecule type" value="Genomic_DNA"/>
</dbReference>
<dbReference type="PANTHER" id="PTHR47327">
    <property type="entry name" value="FI18240P1-RELATED"/>
    <property type="match status" value="1"/>
</dbReference>
<organism evidence="4 5">
    <name type="scientific">Caenorhabditis nigoni</name>
    <dbReference type="NCBI Taxonomy" id="1611254"/>
    <lineage>
        <taxon>Eukaryota</taxon>
        <taxon>Metazoa</taxon>
        <taxon>Ecdysozoa</taxon>
        <taxon>Nematoda</taxon>
        <taxon>Chromadorea</taxon>
        <taxon>Rhabditida</taxon>
        <taxon>Rhabditina</taxon>
        <taxon>Rhabditomorpha</taxon>
        <taxon>Rhabditoidea</taxon>
        <taxon>Rhabditidae</taxon>
        <taxon>Peloderinae</taxon>
        <taxon>Caenorhabditis</taxon>
    </lineage>
</organism>
<feature type="compositionally biased region" description="Low complexity" evidence="1">
    <location>
        <begin position="238"/>
        <end position="251"/>
    </location>
</feature>
<keyword evidence="5" id="KW-1185">Reference proteome</keyword>
<feature type="chain" id="PRO_5013693884" description="Apple domain-containing protein" evidence="2">
    <location>
        <begin position="18"/>
        <end position="405"/>
    </location>
</feature>
<dbReference type="OrthoDB" id="6423981at2759"/>
<proteinExistence type="predicted"/>
<dbReference type="InterPro" id="IPR052774">
    <property type="entry name" value="Celegans_DevNeuronal_Protein"/>
</dbReference>
<evidence type="ECO:0000259" key="3">
    <source>
        <dbReference type="PROSITE" id="PS50948"/>
    </source>
</evidence>
<dbReference type="PROSITE" id="PS50948">
    <property type="entry name" value="PAN"/>
    <property type="match status" value="3"/>
</dbReference>
<sequence length="405" mass="45220">MRFILPLLLLLPNATSSMRMCFDKTPNRSLFARPLLSLRNLSIDKCFSACLEMPRETCKSITYTKKTSNCQLNGKSKQDVKIVKNPMSDFYHRNCFDKPSVAIRRDTVATESGCYTSTPGKVLIGIVDQLVRDVATVADCQAQCTNAQTKYDVTCKSAMYYEKDKECILASQSKADIPDLFIDDDKSLYLENGCLDNKSDKSVVVKTSEVFKGSSKFSENESASKTDEELEPIKAEKTTLSSILSPSPTHTDIQLSGYEGPSDSVSNQNREDLLTTKATTTTTTSTTTSTTTTPKPIAPKVIDNYNVVNTPKTEYGRRLRDTRVKSCFKEVRPMGKMEALRVVKAYSLEQCTDMCRLCTKCLVKQKKCQAVAFDISRELCALATKRLIDGGSFNDDIIYHNRMDC</sequence>
<comment type="caution">
    <text evidence="4">The sequence shown here is derived from an EMBL/GenBank/DDBJ whole genome shotgun (WGS) entry which is preliminary data.</text>
</comment>
<feature type="region of interest" description="Disordered" evidence="1">
    <location>
        <begin position="216"/>
        <end position="297"/>
    </location>
</feature>
<evidence type="ECO:0000313" key="5">
    <source>
        <dbReference type="Proteomes" id="UP000230233"/>
    </source>
</evidence>
<dbReference type="SUPFAM" id="SSF57414">
    <property type="entry name" value="Hairpin loop containing domain-like"/>
    <property type="match status" value="2"/>
</dbReference>
<dbReference type="AlphaFoldDB" id="A0A2G5T5T2"/>
<reference evidence="5" key="1">
    <citation type="submission" date="2017-10" db="EMBL/GenBank/DDBJ databases">
        <title>Rapid genome shrinkage in a self-fertile nematode reveals novel sperm competition proteins.</title>
        <authorList>
            <person name="Yin D."/>
            <person name="Schwarz E.M."/>
            <person name="Thomas C.G."/>
            <person name="Felde R.L."/>
            <person name="Korf I.F."/>
            <person name="Cutter A.D."/>
            <person name="Schartner C.M."/>
            <person name="Ralston E.J."/>
            <person name="Meyer B.J."/>
            <person name="Haag E.S."/>
        </authorList>
    </citation>
    <scope>NUCLEOTIDE SEQUENCE [LARGE SCALE GENOMIC DNA]</scope>
    <source>
        <strain evidence="5">JU1422</strain>
    </source>
</reference>
<evidence type="ECO:0000256" key="1">
    <source>
        <dbReference type="SAM" id="MobiDB-lite"/>
    </source>
</evidence>